<feature type="compositionally biased region" description="Low complexity" evidence="1">
    <location>
        <begin position="13"/>
        <end position="23"/>
    </location>
</feature>
<evidence type="ECO:0000313" key="3">
    <source>
        <dbReference type="Proteomes" id="UP001234178"/>
    </source>
</evidence>
<sequence>MERMHLERVRYQSTSTLASTSASESTSCYRQIIKYIAHLWRRSKRRIPRRYRDYRSRKKLQQQQQQLDHPQYGKQQSATHLLSLRTRRKKQRRRKRRRRWSRYPHPECPTNGTQQQEQQQQHQLQKNSQCSSSYRVPSVALRINDGRLRLSIRPSPYSQMIGAPALPSPLTITINDPLHSSLMKH</sequence>
<protein>
    <submittedName>
        <fullName evidence="2">Uncharacterized protein</fullName>
    </submittedName>
</protein>
<accession>A0ABR0B7E6</accession>
<dbReference type="Proteomes" id="UP001234178">
    <property type="component" value="Unassembled WGS sequence"/>
</dbReference>
<organism evidence="2 3">
    <name type="scientific">Daphnia magna</name>
    <dbReference type="NCBI Taxonomy" id="35525"/>
    <lineage>
        <taxon>Eukaryota</taxon>
        <taxon>Metazoa</taxon>
        <taxon>Ecdysozoa</taxon>
        <taxon>Arthropoda</taxon>
        <taxon>Crustacea</taxon>
        <taxon>Branchiopoda</taxon>
        <taxon>Diplostraca</taxon>
        <taxon>Cladocera</taxon>
        <taxon>Anomopoda</taxon>
        <taxon>Daphniidae</taxon>
        <taxon>Daphnia</taxon>
    </lineage>
</organism>
<keyword evidence="3" id="KW-1185">Reference proteome</keyword>
<feature type="compositionally biased region" description="Low complexity" evidence="1">
    <location>
        <begin position="114"/>
        <end position="129"/>
    </location>
</feature>
<proteinExistence type="predicted"/>
<name>A0ABR0B7E6_9CRUS</name>
<feature type="region of interest" description="Disordered" evidence="1">
    <location>
        <begin position="1"/>
        <end position="23"/>
    </location>
</feature>
<evidence type="ECO:0000313" key="2">
    <source>
        <dbReference type="EMBL" id="KAK4037612.1"/>
    </source>
</evidence>
<evidence type="ECO:0000256" key="1">
    <source>
        <dbReference type="SAM" id="MobiDB-lite"/>
    </source>
</evidence>
<dbReference type="EMBL" id="JAOYFB010000040">
    <property type="protein sequence ID" value="KAK4037612.1"/>
    <property type="molecule type" value="Genomic_DNA"/>
</dbReference>
<feature type="compositionally biased region" description="Basic residues" evidence="1">
    <location>
        <begin position="85"/>
        <end position="102"/>
    </location>
</feature>
<feature type="region of interest" description="Disordered" evidence="1">
    <location>
        <begin position="49"/>
        <end position="134"/>
    </location>
</feature>
<reference evidence="2 3" key="1">
    <citation type="journal article" date="2023" name="Nucleic Acids Res.">
        <title>The hologenome of Daphnia magna reveals possible DNA methylation and microbiome-mediated evolution of the host genome.</title>
        <authorList>
            <person name="Chaturvedi A."/>
            <person name="Li X."/>
            <person name="Dhandapani V."/>
            <person name="Marshall H."/>
            <person name="Kissane S."/>
            <person name="Cuenca-Cambronero M."/>
            <person name="Asole G."/>
            <person name="Calvet F."/>
            <person name="Ruiz-Romero M."/>
            <person name="Marangio P."/>
            <person name="Guigo R."/>
            <person name="Rago D."/>
            <person name="Mirbahai L."/>
            <person name="Eastwood N."/>
            <person name="Colbourne J.K."/>
            <person name="Zhou J."/>
            <person name="Mallon E."/>
            <person name="Orsini L."/>
        </authorList>
    </citation>
    <scope>NUCLEOTIDE SEQUENCE [LARGE SCALE GENOMIC DNA]</scope>
    <source>
        <strain evidence="2">LRV0_1</strain>
    </source>
</reference>
<comment type="caution">
    <text evidence="2">The sequence shown here is derived from an EMBL/GenBank/DDBJ whole genome shotgun (WGS) entry which is preliminary data.</text>
</comment>
<gene>
    <name evidence="2" type="ORF">OUZ56_029643</name>
</gene>
<feature type="compositionally biased region" description="Basic and acidic residues" evidence="1">
    <location>
        <begin position="1"/>
        <end position="10"/>
    </location>
</feature>